<protein>
    <submittedName>
        <fullName evidence="3">DUF4132 domain-containing protein</fullName>
    </submittedName>
</protein>
<sequence>MSARGGTAEDTWETPDAWLRALHPRRDRPGPWRRPKIDASAARTAREVLDDTAATVEKVLAQPDTPPSLAEHGRAYLRGEATPLGAAVVAGVVVNERGLVAFGGTDPFRDAWVTEHGLPFAACAYARLSLITVGRYHVPATGGWVGVKDRRPDDHLDVWWAEKSVARHLRALLAAADDDVYDEAVAGLERCRRTPLQKMVVSYLVPTRQDWVDEVCSLAPGLSLEGNRARWMLLCSLGEPGRLARLPLVLDRDELTGGIVPTLVDGVGAAGTVPALTAALDNAHLGADRDRALLGFLANLNCDEAFQALVDRAGRPHVPAALGAAAQRFPARALRLLAHRAGTPASCAGVAESLRAHVRTHPELVAEMLPGLPEESRAAIEALRDSAAPAPEAPPGTLPPLLTAPPWTRPRDKAKPVVIKDLPPPGLRAIAWKPGERDAWNTEHPYLWTGIERMDWQTRAAAFRKDELRDEDIAYLFAKGPEDLVRPLLADWEPSVSWAVEVWMPAVVSRFGLDALSVAVSAARRRPAEAGALLLPYLDDEVAVLMADWLVRLKQVGKTARAWFRRHGPAAVPALLPAALGRSGKERRAAEAALRLIAAEHGPAAVVEAARVHDARAGAAVETYLSADLLEALPTKMPVLGPWADARLLPQILLRDRAHALPAASAEHVLTMLALCEPGETYAGVDVVRELCDPESLAEFGWAVFTRWDAAGAPSRENWALTQLGLTGDDETVRRLAPRIRAWPSQRGNAKALAGLDVLASIGTDAALTHLHDIARRVRFESLRSRARETIEEVAAALDLTADQLADRLIPDFGLSADGRLTLDYGPRHFTVGFDERLQPYITDQDGRRRKSLPKPGAKDDPDLAPAAHKAFAALKKDVRTVADEQIRRLEDRMVTRHRWSAHEFRELLLGHPLVRHLVRRLVWLADDGERTTAFRVAEDGTFADVNDDDLALTTASVRIAHPLDLGGSVTSWSEVFDDYEILQPFPQLVRPVHPLTDEDRAGGRLSRFEDLTVPVERILEFTSRGWEHGRSERSNFARWFHRRVTPDHFLVIHLDPGIFIAAPHMDPVQTLRMVALTSHPEQVWLGEEPSGSFADLDPVTASEILADLATLS</sequence>
<reference evidence="3 4" key="1">
    <citation type="submission" date="2018-08" db="EMBL/GenBank/DDBJ databases">
        <title>Actinomadura spongicola sp. nov., isolated from marine sponge Leucetta chagosensis.</title>
        <authorList>
            <person name="Li L."/>
            <person name="Lin H.W."/>
        </authorList>
    </citation>
    <scope>NUCLEOTIDE SEQUENCE [LARGE SCALE GENOMIC DNA]</scope>
    <source>
        <strain evidence="3 4">LHW52907</strain>
    </source>
</reference>
<gene>
    <name evidence="3" type="ORF">D0T12_24325</name>
</gene>
<evidence type="ECO:0000313" key="4">
    <source>
        <dbReference type="Proteomes" id="UP000262882"/>
    </source>
</evidence>
<comment type="caution">
    <text evidence="3">The sequence shown here is derived from an EMBL/GenBank/DDBJ whole genome shotgun (WGS) entry which is preliminary data.</text>
</comment>
<dbReference type="OrthoDB" id="4554725at2"/>
<evidence type="ECO:0000313" key="3">
    <source>
        <dbReference type="EMBL" id="RFS82597.1"/>
    </source>
</evidence>
<dbReference type="RefSeq" id="WP_117402016.1">
    <property type="nucleotide sequence ID" value="NZ_QVNQ01000008.1"/>
</dbReference>
<organism evidence="3 4">
    <name type="scientific">Actinomadura spongiicola</name>
    <dbReference type="NCBI Taxonomy" id="2303421"/>
    <lineage>
        <taxon>Bacteria</taxon>
        <taxon>Bacillati</taxon>
        <taxon>Actinomycetota</taxon>
        <taxon>Actinomycetes</taxon>
        <taxon>Streptosporangiales</taxon>
        <taxon>Thermomonosporaceae</taxon>
        <taxon>Actinomadura</taxon>
    </lineage>
</organism>
<feature type="compositionally biased region" description="Basic residues" evidence="1">
    <location>
        <begin position="22"/>
        <end position="34"/>
    </location>
</feature>
<feature type="domain" description="DUF4132" evidence="2">
    <location>
        <begin position="847"/>
        <end position="1027"/>
    </location>
</feature>
<keyword evidence="4" id="KW-1185">Reference proteome</keyword>
<feature type="region of interest" description="Disordered" evidence="1">
    <location>
        <begin position="386"/>
        <end position="409"/>
    </location>
</feature>
<accession>A0A372GB78</accession>
<dbReference type="AlphaFoldDB" id="A0A372GB78"/>
<name>A0A372GB78_9ACTN</name>
<feature type="region of interest" description="Disordered" evidence="1">
    <location>
        <begin position="845"/>
        <end position="864"/>
    </location>
</feature>
<feature type="region of interest" description="Disordered" evidence="1">
    <location>
        <begin position="1"/>
        <end position="41"/>
    </location>
</feature>
<proteinExistence type="predicted"/>
<dbReference type="InterPro" id="IPR025406">
    <property type="entry name" value="DUF4132"/>
</dbReference>
<dbReference type="Proteomes" id="UP000262882">
    <property type="component" value="Unassembled WGS sequence"/>
</dbReference>
<evidence type="ECO:0000259" key="2">
    <source>
        <dbReference type="Pfam" id="PF13569"/>
    </source>
</evidence>
<dbReference type="EMBL" id="QVNQ01000008">
    <property type="protein sequence ID" value="RFS82597.1"/>
    <property type="molecule type" value="Genomic_DNA"/>
</dbReference>
<evidence type="ECO:0000256" key="1">
    <source>
        <dbReference type="SAM" id="MobiDB-lite"/>
    </source>
</evidence>
<dbReference type="Pfam" id="PF13569">
    <property type="entry name" value="DUF4132"/>
    <property type="match status" value="1"/>
</dbReference>